<name>A0A4V1KQ97_9FLAO</name>
<proteinExistence type="predicted"/>
<evidence type="ECO:0000313" key="1">
    <source>
        <dbReference type="EMBL" id="RXG20652.1"/>
    </source>
</evidence>
<dbReference type="STRING" id="1122159.SAMN02745246_04113"/>
<dbReference type="AlphaFoldDB" id="A0A4V1KQ97"/>
<dbReference type="EMBL" id="QOVL01000036">
    <property type="protein sequence ID" value="RXG20652.1"/>
    <property type="molecule type" value="Genomic_DNA"/>
</dbReference>
<dbReference type="Proteomes" id="UP000290608">
    <property type="component" value="Unassembled WGS sequence"/>
</dbReference>
<accession>A0A4V1KQ97</accession>
<protein>
    <submittedName>
        <fullName evidence="1">Uncharacterized protein</fullName>
    </submittedName>
</protein>
<sequence length="44" mass="5127">MVRPQDSMNDKTFDFEVSPPEYFNLDYRVKVLKLNGTFTLLSIG</sequence>
<reference evidence="1 2" key="1">
    <citation type="submission" date="2018-07" db="EMBL/GenBank/DDBJ databases">
        <title>Leeuwenhoekiella genomics.</title>
        <authorList>
            <person name="Tahon G."/>
            <person name="Willems A."/>
        </authorList>
    </citation>
    <scope>NUCLEOTIDE SEQUENCE [LARGE SCALE GENOMIC DNA]</scope>
    <source>
        <strain evidence="1 2">LMG 1345</strain>
    </source>
</reference>
<organism evidence="1 2">
    <name type="scientific">Leeuwenhoekiella marinoflava</name>
    <dbReference type="NCBI Taxonomy" id="988"/>
    <lineage>
        <taxon>Bacteria</taxon>
        <taxon>Pseudomonadati</taxon>
        <taxon>Bacteroidota</taxon>
        <taxon>Flavobacteriia</taxon>
        <taxon>Flavobacteriales</taxon>
        <taxon>Flavobacteriaceae</taxon>
        <taxon>Leeuwenhoekiella</taxon>
    </lineage>
</organism>
<evidence type="ECO:0000313" key="2">
    <source>
        <dbReference type="Proteomes" id="UP000290608"/>
    </source>
</evidence>
<comment type="caution">
    <text evidence="1">The sequence shown here is derived from an EMBL/GenBank/DDBJ whole genome shotgun (WGS) entry which is preliminary data.</text>
</comment>
<gene>
    <name evidence="1" type="ORF">DSL99_4103</name>
</gene>